<keyword evidence="2" id="KW-0472">Membrane</keyword>
<feature type="region of interest" description="Disordered" evidence="1">
    <location>
        <begin position="92"/>
        <end position="111"/>
    </location>
</feature>
<evidence type="ECO:0000256" key="2">
    <source>
        <dbReference type="SAM" id="Phobius"/>
    </source>
</evidence>
<name>A0A1G6UCY4_9MICO</name>
<keyword evidence="4" id="KW-1185">Reference proteome</keyword>
<feature type="transmembrane region" description="Helical" evidence="2">
    <location>
        <begin position="46"/>
        <end position="63"/>
    </location>
</feature>
<feature type="transmembrane region" description="Helical" evidence="2">
    <location>
        <begin position="69"/>
        <end position="87"/>
    </location>
</feature>
<dbReference type="RefSeq" id="WP_093185117.1">
    <property type="nucleotide sequence ID" value="NZ_FMYH01000007.1"/>
</dbReference>
<feature type="compositionally biased region" description="Gly residues" evidence="1">
    <location>
        <begin position="101"/>
        <end position="111"/>
    </location>
</feature>
<evidence type="ECO:0000256" key="1">
    <source>
        <dbReference type="SAM" id="MobiDB-lite"/>
    </source>
</evidence>
<reference evidence="3 4" key="1">
    <citation type="submission" date="2016-09" db="EMBL/GenBank/DDBJ databases">
        <authorList>
            <person name="Capua I."/>
            <person name="De Benedictis P."/>
            <person name="Joannis T."/>
            <person name="Lombin L.H."/>
            <person name="Cattoli G."/>
        </authorList>
    </citation>
    <scope>NUCLEOTIDE SEQUENCE [LARGE SCALE GENOMIC DNA]</scope>
    <source>
        <strain evidence="3 4">ISLP-3</strain>
    </source>
</reference>
<keyword evidence="2" id="KW-0812">Transmembrane</keyword>
<proteinExistence type="predicted"/>
<dbReference type="STRING" id="1814289.SAMN05216410_3228"/>
<dbReference type="AlphaFoldDB" id="A0A1G6UCY4"/>
<dbReference type="Pfam" id="PF10724">
    <property type="entry name" value="DUF2516"/>
    <property type="match status" value="1"/>
</dbReference>
<gene>
    <name evidence="3" type="ORF">SAMN05216410_3228</name>
</gene>
<evidence type="ECO:0008006" key="5">
    <source>
        <dbReference type="Google" id="ProtNLM"/>
    </source>
</evidence>
<organism evidence="3 4">
    <name type="scientific">Sanguibacter gelidistatuariae</name>
    <dbReference type="NCBI Taxonomy" id="1814289"/>
    <lineage>
        <taxon>Bacteria</taxon>
        <taxon>Bacillati</taxon>
        <taxon>Actinomycetota</taxon>
        <taxon>Actinomycetes</taxon>
        <taxon>Micrococcales</taxon>
        <taxon>Sanguibacteraceae</taxon>
        <taxon>Sanguibacter</taxon>
    </lineage>
</organism>
<accession>A0A1G6UCY4</accession>
<dbReference type="Proteomes" id="UP000199039">
    <property type="component" value="Unassembled WGS sequence"/>
</dbReference>
<evidence type="ECO:0000313" key="4">
    <source>
        <dbReference type="Proteomes" id="UP000199039"/>
    </source>
</evidence>
<protein>
    <recommendedName>
        <fullName evidence="5">DUF2516 family protein</fullName>
    </recommendedName>
</protein>
<dbReference type="OrthoDB" id="4774469at2"/>
<keyword evidence="2" id="KW-1133">Transmembrane helix</keyword>
<evidence type="ECO:0000313" key="3">
    <source>
        <dbReference type="EMBL" id="SDD39101.1"/>
    </source>
</evidence>
<dbReference type="InterPro" id="IPR019662">
    <property type="entry name" value="DUF2516"/>
</dbReference>
<feature type="transmembrane region" description="Helical" evidence="2">
    <location>
        <begin position="6"/>
        <end position="26"/>
    </location>
</feature>
<sequence length="111" mass="11581">MFASLQQFLLALITVVLLAVEVYSLVDALRRPAAAFVSAGKRTKNFWSALLAIAAVLGFIGLTPPLGGGFLGLAVLFAVIPAMIYLSDVRPALGGRRRPRGGGPSGSRGGW</sequence>
<dbReference type="EMBL" id="FMYH01000007">
    <property type="protein sequence ID" value="SDD39101.1"/>
    <property type="molecule type" value="Genomic_DNA"/>
</dbReference>